<dbReference type="Proteomes" id="UP000703269">
    <property type="component" value="Unassembled WGS sequence"/>
</dbReference>
<keyword evidence="2" id="KW-0472">Membrane</keyword>
<evidence type="ECO:0000256" key="2">
    <source>
        <dbReference type="SAM" id="Phobius"/>
    </source>
</evidence>
<protein>
    <submittedName>
        <fullName evidence="3">Uncharacterized protein</fullName>
    </submittedName>
</protein>
<evidence type="ECO:0000256" key="1">
    <source>
        <dbReference type="SAM" id="MobiDB-lite"/>
    </source>
</evidence>
<feature type="transmembrane region" description="Helical" evidence="2">
    <location>
        <begin position="12"/>
        <end position="34"/>
    </location>
</feature>
<accession>A0A9P3GRX1</accession>
<reference evidence="3 4" key="1">
    <citation type="submission" date="2021-08" db="EMBL/GenBank/DDBJ databases">
        <title>Draft Genome Sequence of Phanerochaete sordida strain YK-624.</title>
        <authorList>
            <person name="Mori T."/>
            <person name="Dohra H."/>
            <person name="Suzuki T."/>
            <person name="Kawagishi H."/>
            <person name="Hirai H."/>
        </authorList>
    </citation>
    <scope>NUCLEOTIDE SEQUENCE [LARGE SCALE GENOMIC DNA]</scope>
    <source>
        <strain evidence="3 4">YK-624</strain>
    </source>
</reference>
<feature type="compositionally biased region" description="Low complexity" evidence="1">
    <location>
        <begin position="131"/>
        <end position="142"/>
    </location>
</feature>
<sequence>MRQLGVGSSISAVLLRNGTIYFIALLVINILQLVTYSATFSNISYVVSCVQFMPPLLVQRFMLNLRQHGSLSEEDDSEPRNGTCSGTLNFRSPTAQSDFLGNIGEPLVHGSEMRAEAEIWDEEERHGPPVEGSTEGTGTESTRWPGPAPLRDVLGSFDGLQGGSGGPELATCACEAACGALLCKRL</sequence>
<dbReference type="OrthoDB" id="2804213at2759"/>
<evidence type="ECO:0000313" key="4">
    <source>
        <dbReference type="Proteomes" id="UP000703269"/>
    </source>
</evidence>
<feature type="region of interest" description="Disordered" evidence="1">
    <location>
        <begin position="120"/>
        <end position="146"/>
    </location>
</feature>
<keyword evidence="2" id="KW-0812">Transmembrane</keyword>
<evidence type="ECO:0000313" key="3">
    <source>
        <dbReference type="EMBL" id="GJE99239.1"/>
    </source>
</evidence>
<organism evidence="3 4">
    <name type="scientific">Phanerochaete sordida</name>
    <dbReference type="NCBI Taxonomy" id="48140"/>
    <lineage>
        <taxon>Eukaryota</taxon>
        <taxon>Fungi</taxon>
        <taxon>Dikarya</taxon>
        <taxon>Basidiomycota</taxon>
        <taxon>Agaricomycotina</taxon>
        <taxon>Agaricomycetes</taxon>
        <taxon>Polyporales</taxon>
        <taxon>Phanerochaetaceae</taxon>
        <taxon>Phanerochaete</taxon>
    </lineage>
</organism>
<dbReference type="EMBL" id="BPQB01000104">
    <property type="protein sequence ID" value="GJE99239.1"/>
    <property type="molecule type" value="Genomic_DNA"/>
</dbReference>
<keyword evidence="2" id="KW-1133">Transmembrane helix</keyword>
<comment type="caution">
    <text evidence="3">The sequence shown here is derived from an EMBL/GenBank/DDBJ whole genome shotgun (WGS) entry which is preliminary data.</text>
</comment>
<gene>
    <name evidence="3" type="ORF">PsYK624_154890</name>
</gene>
<name>A0A9P3GRX1_9APHY</name>
<keyword evidence="4" id="KW-1185">Reference proteome</keyword>
<proteinExistence type="predicted"/>
<dbReference type="AlphaFoldDB" id="A0A9P3GRX1"/>